<dbReference type="InterPro" id="IPR018060">
    <property type="entry name" value="HTH_AraC"/>
</dbReference>
<evidence type="ECO:0000256" key="1">
    <source>
        <dbReference type="ARBA" id="ARBA00023015"/>
    </source>
</evidence>
<feature type="domain" description="HTH araC/xylS-type" evidence="5">
    <location>
        <begin position="198"/>
        <end position="296"/>
    </location>
</feature>
<accession>A0ABW8K181</accession>
<dbReference type="Pfam" id="PF12852">
    <property type="entry name" value="Cupin_6"/>
    <property type="match status" value="1"/>
</dbReference>
<gene>
    <name evidence="6" type="ORF">ISS97_01490</name>
</gene>
<keyword evidence="1" id="KW-0805">Transcription regulation</keyword>
<dbReference type="InterPro" id="IPR032783">
    <property type="entry name" value="AraC_lig"/>
</dbReference>
<evidence type="ECO:0000256" key="2">
    <source>
        <dbReference type="ARBA" id="ARBA00023125"/>
    </source>
</evidence>
<dbReference type="Proteomes" id="UP001620408">
    <property type="component" value="Unassembled WGS sequence"/>
</dbReference>
<dbReference type="Gene3D" id="1.10.10.60">
    <property type="entry name" value="Homeodomain-like"/>
    <property type="match status" value="2"/>
</dbReference>
<dbReference type="InterPro" id="IPR018062">
    <property type="entry name" value="HTH_AraC-typ_CS"/>
</dbReference>
<sequence>MLAAACSAPQPSGICSSVAPALEALLNQSTLRVDIVAEEEHCGSWFLDEPRFDCGLFHLVGAGECRVESEALVRALHLEAGDLVVLPHGHAHRLTAADREHPDATSLICGELHFSTRAHHPLSHALPACFVVRSSEAGSTFRQLSSMMVEVSSSGLAGRQVLLNKLADTLFTLAVCDYASRSTERRGLFAALADTRICKVLHAVHETPGKSWTMQSMAALACMSRSAFAERFTQLMRMPPMQYVTQWRVSLAEQLLRERQLSVAAIAERMGYGSEAAFRRLFKRVSGVSPGSVRADALAA</sequence>
<dbReference type="InterPro" id="IPR050204">
    <property type="entry name" value="AraC_XylS_family_regulators"/>
</dbReference>
<reference evidence="6 7" key="1">
    <citation type="submission" date="2020-10" db="EMBL/GenBank/DDBJ databases">
        <title>Phylogeny of dyella-like bacteria.</title>
        <authorList>
            <person name="Fu J."/>
        </authorList>
    </citation>
    <scope>NUCLEOTIDE SEQUENCE [LARGE SCALE GENOMIC DNA]</scope>
    <source>
        <strain evidence="6 7">BB4</strain>
    </source>
</reference>
<dbReference type="PROSITE" id="PS00041">
    <property type="entry name" value="HTH_ARAC_FAMILY_1"/>
    <property type="match status" value="1"/>
</dbReference>
<dbReference type="PANTHER" id="PTHR46796">
    <property type="entry name" value="HTH-TYPE TRANSCRIPTIONAL ACTIVATOR RHAS-RELATED"/>
    <property type="match status" value="1"/>
</dbReference>
<protein>
    <submittedName>
        <fullName evidence="6">AraC family transcriptional regulator</fullName>
    </submittedName>
</protein>
<evidence type="ECO:0000313" key="7">
    <source>
        <dbReference type="Proteomes" id="UP001620408"/>
    </source>
</evidence>
<organism evidence="6 7">
    <name type="scientific">Dyella koreensis</name>
    <dbReference type="NCBI Taxonomy" id="311235"/>
    <lineage>
        <taxon>Bacteria</taxon>
        <taxon>Pseudomonadati</taxon>
        <taxon>Pseudomonadota</taxon>
        <taxon>Gammaproteobacteria</taxon>
        <taxon>Lysobacterales</taxon>
        <taxon>Rhodanobacteraceae</taxon>
        <taxon>Dyella</taxon>
    </lineage>
</organism>
<evidence type="ECO:0000256" key="4">
    <source>
        <dbReference type="ARBA" id="ARBA00023163"/>
    </source>
</evidence>
<name>A0ABW8K181_9GAMM</name>
<dbReference type="PANTHER" id="PTHR46796:SF7">
    <property type="entry name" value="ARAC FAMILY TRANSCRIPTIONAL REGULATOR"/>
    <property type="match status" value="1"/>
</dbReference>
<evidence type="ECO:0000256" key="3">
    <source>
        <dbReference type="ARBA" id="ARBA00023159"/>
    </source>
</evidence>
<dbReference type="Pfam" id="PF12833">
    <property type="entry name" value="HTH_18"/>
    <property type="match status" value="1"/>
</dbReference>
<dbReference type="EMBL" id="JADIKD010000005">
    <property type="protein sequence ID" value="MFK2915921.1"/>
    <property type="molecule type" value="Genomic_DNA"/>
</dbReference>
<evidence type="ECO:0000259" key="5">
    <source>
        <dbReference type="PROSITE" id="PS01124"/>
    </source>
</evidence>
<proteinExistence type="predicted"/>
<keyword evidence="3" id="KW-0010">Activator</keyword>
<dbReference type="SUPFAM" id="SSF51215">
    <property type="entry name" value="Regulatory protein AraC"/>
    <property type="match status" value="1"/>
</dbReference>
<dbReference type="SMART" id="SM00342">
    <property type="entry name" value="HTH_ARAC"/>
    <property type="match status" value="1"/>
</dbReference>
<dbReference type="PROSITE" id="PS01124">
    <property type="entry name" value="HTH_ARAC_FAMILY_2"/>
    <property type="match status" value="1"/>
</dbReference>
<dbReference type="InterPro" id="IPR037923">
    <property type="entry name" value="HTH-like"/>
</dbReference>
<comment type="caution">
    <text evidence="6">The sequence shown here is derived from an EMBL/GenBank/DDBJ whole genome shotgun (WGS) entry which is preliminary data.</text>
</comment>
<keyword evidence="2" id="KW-0238">DNA-binding</keyword>
<dbReference type="SUPFAM" id="SSF46689">
    <property type="entry name" value="Homeodomain-like"/>
    <property type="match status" value="2"/>
</dbReference>
<dbReference type="InterPro" id="IPR009057">
    <property type="entry name" value="Homeodomain-like_sf"/>
</dbReference>
<keyword evidence="4" id="KW-0804">Transcription</keyword>
<dbReference type="RefSeq" id="WP_379987512.1">
    <property type="nucleotide sequence ID" value="NZ_JADIKD010000005.1"/>
</dbReference>
<keyword evidence="7" id="KW-1185">Reference proteome</keyword>
<evidence type="ECO:0000313" key="6">
    <source>
        <dbReference type="EMBL" id="MFK2915921.1"/>
    </source>
</evidence>